<evidence type="ECO:0000313" key="2">
    <source>
        <dbReference type="EMBL" id="AWB83642.1"/>
    </source>
</evidence>
<dbReference type="InterPro" id="IPR036388">
    <property type="entry name" value="WH-like_DNA-bd_sf"/>
</dbReference>
<organism evidence="2 3">
    <name type="scientific">Corynebacterium liangguodongii</name>
    <dbReference type="NCBI Taxonomy" id="2079535"/>
    <lineage>
        <taxon>Bacteria</taxon>
        <taxon>Bacillati</taxon>
        <taxon>Actinomycetota</taxon>
        <taxon>Actinomycetes</taxon>
        <taxon>Mycobacteriales</taxon>
        <taxon>Corynebacteriaceae</taxon>
        <taxon>Corynebacterium</taxon>
    </lineage>
</organism>
<dbReference type="KEGG" id="clia:C3E79_03360"/>
<proteinExistence type="predicted"/>
<evidence type="ECO:0000256" key="1">
    <source>
        <dbReference type="SAM" id="MobiDB-lite"/>
    </source>
</evidence>
<gene>
    <name evidence="2" type="ORF">C3E79_03360</name>
</gene>
<dbReference type="RefSeq" id="WP_108403632.1">
    <property type="nucleotide sequence ID" value="NZ_CP026948.1"/>
</dbReference>
<dbReference type="InterPro" id="IPR009057">
    <property type="entry name" value="Homeodomain-like_sf"/>
</dbReference>
<name>A0A2S0WD90_9CORY</name>
<keyword evidence="3" id="KW-1185">Reference proteome</keyword>
<evidence type="ECO:0000313" key="3">
    <source>
        <dbReference type="Proteomes" id="UP000244754"/>
    </source>
</evidence>
<dbReference type="Proteomes" id="UP000244754">
    <property type="component" value="Chromosome"/>
</dbReference>
<accession>A0A2S0WD90</accession>
<dbReference type="SUPFAM" id="SSF46689">
    <property type="entry name" value="Homeodomain-like"/>
    <property type="match status" value="1"/>
</dbReference>
<dbReference type="OrthoDB" id="4281720at2"/>
<feature type="compositionally biased region" description="Basic and acidic residues" evidence="1">
    <location>
        <begin position="53"/>
        <end position="64"/>
    </location>
</feature>
<feature type="region of interest" description="Disordered" evidence="1">
    <location>
        <begin position="53"/>
        <end position="74"/>
    </location>
</feature>
<dbReference type="EMBL" id="CP026948">
    <property type="protein sequence ID" value="AWB83642.1"/>
    <property type="molecule type" value="Genomic_DNA"/>
</dbReference>
<dbReference type="Gene3D" id="1.10.10.10">
    <property type="entry name" value="Winged helix-like DNA-binding domain superfamily/Winged helix DNA-binding domain"/>
    <property type="match status" value="1"/>
</dbReference>
<reference evidence="3" key="1">
    <citation type="submission" date="2018-01" db="EMBL/GenBank/DDBJ databases">
        <authorList>
            <person name="Li J."/>
        </authorList>
    </citation>
    <scope>NUCLEOTIDE SEQUENCE [LARGE SCALE GENOMIC DNA]</scope>
    <source>
        <strain evidence="3">2184</strain>
    </source>
</reference>
<dbReference type="AlphaFoldDB" id="A0A2S0WD90"/>
<protein>
    <submittedName>
        <fullName evidence="2">Uncharacterized protein</fullName>
    </submittedName>
</protein>
<sequence>MPDVKYDEEMRERALGLYHEALAAGGASKSGTRRKIGTMSDINPATLHDWIRRAESKTRADKSTPEANKGAELA</sequence>